<dbReference type="OMA" id="WIINAIS"/>
<dbReference type="PANTHER" id="PTHR37610">
    <property type="entry name" value="CCHC-TYPE DOMAIN-CONTAINING PROTEIN"/>
    <property type="match status" value="1"/>
</dbReference>
<gene>
    <name evidence="5" type="ORF">HannXRQ_Chr17g0542681</name>
    <name evidence="4" type="ORF">HanXRQr2_Chr17g0791961</name>
</gene>
<organism evidence="5 6">
    <name type="scientific">Helianthus annuus</name>
    <name type="common">Common sunflower</name>
    <dbReference type="NCBI Taxonomy" id="4232"/>
    <lineage>
        <taxon>Eukaryota</taxon>
        <taxon>Viridiplantae</taxon>
        <taxon>Streptophyta</taxon>
        <taxon>Embryophyta</taxon>
        <taxon>Tracheophyta</taxon>
        <taxon>Spermatophyta</taxon>
        <taxon>Magnoliopsida</taxon>
        <taxon>eudicotyledons</taxon>
        <taxon>Gunneridae</taxon>
        <taxon>Pentapetalae</taxon>
        <taxon>asterids</taxon>
        <taxon>campanulids</taxon>
        <taxon>Asterales</taxon>
        <taxon>Asteraceae</taxon>
        <taxon>Asteroideae</taxon>
        <taxon>Heliantheae alliance</taxon>
        <taxon>Heliantheae</taxon>
        <taxon>Helianthus</taxon>
    </lineage>
</organism>
<dbReference type="InterPro" id="IPR005162">
    <property type="entry name" value="Retrotrans_gag_dom"/>
</dbReference>
<feature type="region of interest" description="Disordered" evidence="1">
    <location>
        <begin position="1"/>
        <end position="23"/>
    </location>
</feature>
<protein>
    <submittedName>
        <fullName evidence="5">Putative gag-polypeptide of LTR copia-type</fullName>
    </submittedName>
    <submittedName>
        <fullName evidence="4">Retrotransposon Copia-like protein</fullName>
    </submittedName>
</protein>
<feature type="domain" description="Retrotransposon Copia-like N-terminal" evidence="3">
    <location>
        <begin position="25"/>
        <end position="72"/>
    </location>
</feature>
<dbReference type="EMBL" id="MNCJ02000332">
    <property type="protein sequence ID" value="KAF5754498.1"/>
    <property type="molecule type" value="Genomic_DNA"/>
</dbReference>
<dbReference type="Pfam" id="PF03732">
    <property type="entry name" value="Retrotrans_gag"/>
    <property type="match status" value="1"/>
</dbReference>
<reference evidence="4 6" key="1">
    <citation type="journal article" date="2017" name="Nature">
        <title>The sunflower genome provides insights into oil metabolism, flowering and Asterid evolution.</title>
        <authorList>
            <person name="Badouin H."/>
            <person name="Gouzy J."/>
            <person name="Grassa C.J."/>
            <person name="Murat F."/>
            <person name="Staton S.E."/>
            <person name="Cottret L."/>
            <person name="Lelandais-Briere C."/>
            <person name="Owens G.L."/>
            <person name="Carrere S."/>
            <person name="Mayjonade B."/>
            <person name="Legrand L."/>
            <person name="Gill N."/>
            <person name="Kane N.C."/>
            <person name="Bowers J.E."/>
            <person name="Hubner S."/>
            <person name="Bellec A."/>
            <person name="Berard A."/>
            <person name="Berges H."/>
            <person name="Blanchet N."/>
            <person name="Boniface M.C."/>
            <person name="Brunel D."/>
            <person name="Catrice O."/>
            <person name="Chaidir N."/>
            <person name="Claudel C."/>
            <person name="Donnadieu C."/>
            <person name="Faraut T."/>
            <person name="Fievet G."/>
            <person name="Helmstetter N."/>
            <person name="King M."/>
            <person name="Knapp S.J."/>
            <person name="Lai Z."/>
            <person name="Le Paslier M.C."/>
            <person name="Lippi Y."/>
            <person name="Lorenzon L."/>
            <person name="Mandel J.R."/>
            <person name="Marage G."/>
            <person name="Marchand G."/>
            <person name="Marquand E."/>
            <person name="Bret-Mestries E."/>
            <person name="Morien E."/>
            <person name="Nambeesan S."/>
            <person name="Nguyen T."/>
            <person name="Pegot-Espagnet P."/>
            <person name="Pouilly N."/>
            <person name="Raftis F."/>
            <person name="Sallet E."/>
            <person name="Schiex T."/>
            <person name="Thomas J."/>
            <person name="Vandecasteele C."/>
            <person name="Vares D."/>
            <person name="Vear F."/>
            <person name="Vautrin S."/>
            <person name="Crespi M."/>
            <person name="Mangin B."/>
            <person name="Burke J.M."/>
            <person name="Salse J."/>
            <person name="Munos S."/>
            <person name="Vincourt P."/>
            <person name="Rieseberg L.H."/>
            <person name="Langlade N.B."/>
        </authorList>
    </citation>
    <scope>NUCLEOTIDE SEQUENCE [LARGE SCALE GENOMIC DNA]</scope>
    <source>
        <strain evidence="6">cv. SF193</strain>
        <tissue evidence="4">Leaves</tissue>
    </source>
</reference>
<sequence length="252" mass="28698">MTGTTGDGSKSDPKPIDPSSPFYIHSSDYPRQMQVNESLTDSNYSDWSQEMINFLFAKNKMGFIDSSIPKPAKTDPMYMAWMRCDAMIKGWLTTAMDKEIRGSVKYANTAEEIWKDLKERFGKESAPRAYELKQTLTITRQEGATVSVYYTKLRSLWDEIDSVLPMPKCTCSNCTCEVGKRMTEFKEKQSLYEFLMGLDPEFSTIRTQLLSMKPTPTIREAYRLVSEDEQQRNLAMGKKAHVEAAAFQVGGC</sequence>
<dbReference type="Gramene" id="mRNA:HanXRQr2_Chr17g0791961">
    <property type="protein sequence ID" value="CDS:HanXRQr2_Chr17g0791961.1"/>
    <property type="gene ID" value="HanXRQr2_Chr17g0791961"/>
</dbReference>
<name>A0A251RMZ8_HELAN</name>
<reference evidence="5" key="2">
    <citation type="submission" date="2017-02" db="EMBL/GenBank/DDBJ databases">
        <title>Sunflower complete genome.</title>
        <authorList>
            <person name="Langlade N."/>
            <person name="Munos S."/>
        </authorList>
    </citation>
    <scope>NUCLEOTIDE SEQUENCE [LARGE SCALE GENOMIC DNA]</scope>
    <source>
        <tissue evidence="5">Leaves</tissue>
    </source>
</reference>
<keyword evidence="6" id="KW-1185">Reference proteome</keyword>
<evidence type="ECO:0000256" key="1">
    <source>
        <dbReference type="SAM" id="MobiDB-lite"/>
    </source>
</evidence>
<dbReference type="Proteomes" id="UP000215914">
    <property type="component" value="Chromosome 17"/>
</dbReference>
<evidence type="ECO:0000259" key="2">
    <source>
        <dbReference type="Pfam" id="PF03732"/>
    </source>
</evidence>
<dbReference type="Pfam" id="PF14244">
    <property type="entry name" value="Retrotran_gag_3"/>
    <property type="match status" value="1"/>
</dbReference>
<dbReference type="PANTHER" id="PTHR37610:SF95">
    <property type="entry name" value="GAG-POLYPEPTIDE OF LTR COPIA-TYPE-RELATED"/>
    <property type="match status" value="1"/>
</dbReference>
<dbReference type="InterPro" id="IPR029472">
    <property type="entry name" value="Copia-like_N"/>
</dbReference>
<proteinExistence type="predicted"/>
<dbReference type="AlphaFoldDB" id="A0A251RMZ8"/>
<dbReference type="InParanoid" id="A0A251RMZ8"/>
<evidence type="ECO:0000259" key="3">
    <source>
        <dbReference type="Pfam" id="PF14244"/>
    </source>
</evidence>
<feature type="domain" description="Retrotransposon gag" evidence="2">
    <location>
        <begin position="102"/>
        <end position="162"/>
    </location>
</feature>
<dbReference type="EMBL" id="CM007906">
    <property type="protein sequence ID" value="OTF85692.1"/>
    <property type="molecule type" value="Genomic_DNA"/>
</dbReference>
<reference evidence="4" key="3">
    <citation type="submission" date="2020-06" db="EMBL/GenBank/DDBJ databases">
        <title>Helianthus annuus Genome sequencing and assembly Release 2.</title>
        <authorList>
            <person name="Gouzy J."/>
            <person name="Langlade N."/>
            <person name="Munos S."/>
        </authorList>
    </citation>
    <scope>NUCLEOTIDE SEQUENCE</scope>
    <source>
        <tissue evidence="4">Leaves</tissue>
    </source>
</reference>
<accession>A0A251RMZ8</accession>
<evidence type="ECO:0000313" key="4">
    <source>
        <dbReference type="EMBL" id="KAF5754498.1"/>
    </source>
</evidence>
<evidence type="ECO:0000313" key="6">
    <source>
        <dbReference type="Proteomes" id="UP000215914"/>
    </source>
</evidence>
<evidence type="ECO:0000313" key="5">
    <source>
        <dbReference type="EMBL" id="OTF85692.1"/>
    </source>
</evidence>